<evidence type="ECO:0000313" key="1">
    <source>
        <dbReference type="EMBL" id="KRZ70841.1"/>
    </source>
</evidence>
<dbReference type="EMBL" id="JYDO01000106">
    <property type="protein sequence ID" value="KRZ70841.1"/>
    <property type="molecule type" value="Genomic_DNA"/>
</dbReference>
<organism evidence="1 2">
    <name type="scientific">Trichinella papuae</name>
    <dbReference type="NCBI Taxonomy" id="268474"/>
    <lineage>
        <taxon>Eukaryota</taxon>
        <taxon>Metazoa</taxon>
        <taxon>Ecdysozoa</taxon>
        <taxon>Nematoda</taxon>
        <taxon>Enoplea</taxon>
        <taxon>Dorylaimia</taxon>
        <taxon>Trichinellida</taxon>
        <taxon>Trichinellidae</taxon>
        <taxon>Trichinella</taxon>
    </lineage>
</organism>
<comment type="caution">
    <text evidence="1">The sequence shown here is derived from an EMBL/GenBank/DDBJ whole genome shotgun (WGS) entry which is preliminary data.</text>
</comment>
<protein>
    <submittedName>
        <fullName evidence="1">Uncharacterized protein</fullName>
    </submittedName>
</protein>
<accession>A0A0V1MGC9</accession>
<dbReference type="Proteomes" id="UP000054843">
    <property type="component" value="Unassembled WGS sequence"/>
</dbReference>
<proteinExistence type="predicted"/>
<dbReference type="AlphaFoldDB" id="A0A0V1MGC9"/>
<sequence length="60" mass="7337">MVRFLLMIDDCLHCHWLKRDRKKNPINVPSVCVLHCEHLKRGYMETAIYTIAMQLRYRLY</sequence>
<name>A0A0V1MGC9_9BILA</name>
<evidence type="ECO:0000313" key="2">
    <source>
        <dbReference type="Proteomes" id="UP000054843"/>
    </source>
</evidence>
<gene>
    <name evidence="1" type="ORF">T10_2754</name>
</gene>
<keyword evidence="2" id="KW-1185">Reference proteome</keyword>
<reference evidence="1 2" key="1">
    <citation type="submission" date="2015-01" db="EMBL/GenBank/DDBJ databases">
        <title>Evolution of Trichinella species and genotypes.</title>
        <authorList>
            <person name="Korhonen P.K."/>
            <person name="Edoardo P."/>
            <person name="Giuseppe L.R."/>
            <person name="Gasser R.B."/>
        </authorList>
    </citation>
    <scope>NUCLEOTIDE SEQUENCE [LARGE SCALE GENOMIC DNA]</scope>
    <source>
        <strain evidence="1">ISS1980</strain>
    </source>
</reference>